<proteinExistence type="predicted"/>
<keyword evidence="2" id="KW-1185">Reference proteome</keyword>
<dbReference type="AlphaFoldDB" id="S2L9N5"/>
<accession>S2L9N5</accession>
<protein>
    <submittedName>
        <fullName evidence="1">Uncharacterized protein</fullName>
    </submittedName>
</protein>
<dbReference type="STRING" id="1121939.L861_04525"/>
<sequence length="32" mass="3746">MVVVMFKLISRYDGVKDLQQERIFIMTDKGGQ</sequence>
<evidence type="ECO:0000313" key="1">
    <source>
        <dbReference type="EMBL" id="EPC04594.1"/>
    </source>
</evidence>
<organism evidence="1 2">
    <name type="scientific">Litchfieldella anticariensis (strain DSM 16096 / CECT 5854 / CIP 108499 / LMG 22089 / FP35)</name>
    <name type="common">Halomonas anticariensis</name>
    <dbReference type="NCBI Taxonomy" id="1121939"/>
    <lineage>
        <taxon>Bacteria</taxon>
        <taxon>Pseudomonadati</taxon>
        <taxon>Pseudomonadota</taxon>
        <taxon>Gammaproteobacteria</taxon>
        <taxon>Oceanospirillales</taxon>
        <taxon>Halomonadaceae</taxon>
        <taxon>Litchfieldella</taxon>
    </lineage>
</organism>
<evidence type="ECO:0000313" key="2">
    <source>
        <dbReference type="Proteomes" id="UP000014463"/>
    </source>
</evidence>
<dbReference type="Proteomes" id="UP000014463">
    <property type="component" value="Unassembled WGS sequence"/>
</dbReference>
<dbReference type="EMBL" id="ASTJ01000011">
    <property type="protein sequence ID" value="EPC04594.1"/>
    <property type="molecule type" value="Genomic_DNA"/>
</dbReference>
<reference evidence="1 2" key="1">
    <citation type="journal article" date="2013" name="Genome Announc.">
        <title>Draft genome sequence of the moderately halophilic gammaproteobacterium Halomonas anticariensis FP35.</title>
        <authorList>
            <person name="Tahrioui A."/>
            <person name="Quesada E."/>
            <person name="Llamas I."/>
        </authorList>
    </citation>
    <scope>NUCLEOTIDE SEQUENCE [LARGE SCALE GENOMIC DNA]</scope>
    <source>
        <strain evidence="2">DSM 16096 / CECT 5854 / LMG 22089 / FP35</strain>
    </source>
</reference>
<gene>
    <name evidence="1" type="ORF">L861_04525</name>
</gene>
<name>S2L9N5_LITA3</name>
<comment type="caution">
    <text evidence="1">The sequence shown here is derived from an EMBL/GenBank/DDBJ whole genome shotgun (WGS) entry which is preliminary data.</text>
</comment>